<evidence type="ECO:0000259" key="2">
    <source>
        <dbReference type="PROSITE" id="PS51154"/>
    </source>
</evidence>
<dbReference type="EC" id="2.4.2.30" evidence="3"/>
<dbReference type="GO" id="GO:0003950">
    <property type="term" value="F:NAD+ poly-ADP-ribosyltransferase activity"/>
    <property type="evidence" value="ECO:0007669"/>
    <property type="project" value="UniProtKB-EC"/>
</dbReference>
<dbReference type="AlphaFoldDB" id="A0A8S3T9A0"/>
<dbReference type="InterPro" id="IPR000719">
    <property type="entry name" value="Prot_kinase_dom"/>
</dbReference>
<evidence type="ECO:0000313" key="4">
    <source>
        <dbReference type="Proteomes" id="UP000683360"/>
    </source>
</evidence>
<evidence type="ECO:0000313" key="3">
    <source>
        <dbReference type="EMBL" id="CAG2230040.1"/>
    </source>
</evidence>
<dbReference type="Pfam" id="PF00069">
    <property type="entry name" value="Pkinase"/>
    <property type="match status" value="1"/>
</dbReference>
<dbReference type="PROSITE" id="PS51154">
    <property type="entry name" value="MACRO"/>
    <property type="match status" value="2"/>
</dbReference>
<gene>
    <name evidence="3" type="ORF">MEDL_42917</name>
</gene>
<sequence length="527" mass="59219">MCGTPSYMSPEIFQCKPYDTKSDIWSMGVVVYEMTTLEKPFDAMFMQQLIVQIVHGKLPPMPKDKYSKQLCSLLEKMLCKDPSTRPSADDILKNPLFITFKQNKTRKHKTKYYETQTGNTDAKIKYQFSTDEGLVIKLYKKHIARLNVDAIVNAANHRLANVGGVADVIAKAAGHKMAQECNHIITQQGQILDGYNVVTSAGNLPYQAVIHAVGPRWHEHKNKADCLKILKVTISNILDTARSKNFKCVAMPPISSGVCGVPKSMCAAMYLRGICEFSKQGQLGSMKEFHIIDIHDDILDMINDWHSKLKNNPRCLDVDAVLSGSDGVNILRNYRGKTDIHIYTKDILKIRGIDVIVVSEDSWVKGEGGLSRALLTAGCDKYRQEHRHLQPQSNNSTTGLSRTVVLVTSGGHKLPFKHVVHAVLRREKGDTEEVYQTTLWSTIDNVLSTVNTMKTTKDITVAIPMIGLGAKPSDEIMKKCCWTLKESITKFLEMWPSIHISEIHLVNNFDTTTRVLQQMFHNTKSSR</sequence>
<dbReference type="SMART" id="SM00506">
    <property type="entry name" value="A1pp"/>
    <property type="match status" value="1"/>
</dbReference>
<dbReference type="SUPFAM" id="SSF52949">
    <property type="entry name" value="Macro domain-like"/>
    <property type="match status" value="2"/>
</dbReference>
<protein>
    <submittedName>
        <fullName evidence="3">PARP10_14_15</fullName>
        <ecNumber evidence="3">2.4.2.30</ecNumber>
    </submittedName>
</protein>
<dbReference type="SMART" id="SM00220">
    <property type="entry name" value="S_TKc"/>
    <property type="match status" value="1"/>
</dbReference>
<comment type="caution">
    <text evidence="3">The sequence shown here is derived from an EMBL/GenBank/DDBJ whole genome shotgun (WGS) entry which is preliminary data.</text>
</comment>
<organism evidence="3 4">
    <name type="scientific">Mytilus edulis</name>
    <name type="common">Blue mussel</name>
    <dbReference type="NCBI Taxonomy" id="6550"/>
    <lineage>
        <taxon>Eukaryota</taxon>
        <taxon>Metazoa</taxon>
        <taxon>Spiralia</taxon>
        <taxon>Lophotrochozoa</taxon>
        <taxon>Mollusca</taxon>
        <taxon>Bivalvia</taxon>
        <taxon>Autobranchia</taxon>
        <taxon>Pteriomorphia</taxon>
        <taxon>Mytilida</taxon>
        <taxon>Mytiloidea</taxon>
        <taxon>Mytilidae</taxon>
        <taxon>Mytilinae</taxon>
        <taxon>Mytilus</taxon>
    </lineage>
</organism>
<keyword evidence="3" id="KW-0328">Glycosyltransferase</keyword>
<evidence type="ECO:0000259" key="1">
    <source>
        <dbReference type="PROSITE" id="PS50011"/>
    </source>
</evidence>
<feature type="domain" description="Macro" evidence="2">
    <location>
        <begin position="123"/>
        <end position="310"/>
    </location>
</feature>
<accession>A0A8S3T9A0</accession>
<dbReference type="OrthoDB" id="248923at2759"/>
<dbReference type="PANTHER" id="PTHR11106">
    <property type="entry name" value="GANGLIOSIDE INDUCED DIFFERENTIATION ASSOCIATED PROTEIN 2-RELATED"/>
    <property type="match status" value="1"/>
</dbReference>
<feature type="domain" description="Protein kinase" evidence="1">
    <location>
        <begin position="1"/>
        <end position="97"/>
    </location>
</feature>
<reference evidence="3" key="1">
    <citation type="submission" date="2021-03" db="EMBL/GenBank/DDBJ databases">
        <authorList>
            <person name="Bekaert M."/>
        </authorList>
    </citation>
    <scope>NUCLEOTIDE SEQUENCE</scope>
</reference>
<proteinExistence type="predicted"/>
<dbReference type="PROSITE" id="PS50011">
    <property type="entry name" value="PROTEIN_KINASE_DOM"/>
    <property type="match status" value="1"/>
</dbReference>
<keyword evidence="3" id="KW-0808">Transferase</keyword>
<dbReference type="InterPro" id="IPR011009">
    <property type="entry name" value="Kinase-like_dom_sf"/>
</dbReference>
<dbReference type="GO" id="GO:0004672">
    <property type="term" value="F:protein kinase activity"/>
    <property type="evidence" value="ECO:0007669"/>
    <property type="project" value="InterPro"/>
</dbReference>
<dbReference type="PANTHER" id="PTHR11106:SF111">
    <property type="entry name" value="MACRO DOMAIN-CONTAINING PROTEIN"/>
    <property type="match status" value="1"/>
</dbReference>
<dbReference type="Proteomes" id="UP000683360">
    <property type="component" value="Unassembled WGS sequence"/>
</dbReference>
<name>A0A8S3T9A0_MYTED</name>
<dbReference type="Gene3D" id="1.10.510.10">
    <property type="entry name" value="Transferase(Phosphotransferase) domain 1"/>
    <property type="match status" value="1"/>
</dbReference>
<dbReference type="CDD" id="cd02907">
    <property type="entry name" value="Macro_Af1521_BAL-like"/>
    <property type="match status" value="1"/>
</dbReference>
<keyword evidence="4" id="KW-1185">Reference proteome</keyword>
<dbReference type="SUPFAM" id="SSF56112">
    <property type="entry name" value="Protein kinase-like (PK-like)"/>
    <property type="match status" value="1"/>
</dbReference>
<dbReference type="GO" id="GO:0005524">
    <property type="term" value="F:ATP binding"/>
    <property type="evidence" value="ECO:0007669"/>
    <property type="project" value="InterPro"/>
</dbReference>
<dbReference type="InterPro" id="IPR002589">
    <property type="entry name" value="Macro_dom"/>
</dbReference>
<dbReference type="Gene3D" id="3.40.220.10">
    <property type="entry name" value="Leucine Aminopeptidase, subunit E, domain 1"/>
    <property type="match status" value="2"/>
</dbReference>
<feature type="domain" description="Macro" evidence="2">
    <location>
        <begin position="327"/>
        <end position="524"/>
    </location>
</feature>
<dbReference type="InterPro" id="IPR043472">
    <property type="entry name" value="Macro_dom-like"/>
</dbReference>
<dbReference type="Pfam" id="PF01661">
    <property type="entry name" value="Macro"/>
    <property type="match status" value="2"/>
</dbReference>
<dbReference type="EMBL" id="CAJPWZ010002045">
    <property type="protein sequence ID" value="CAG2230040.1"/>
    <property type="molecule type" value="Genomic_DNA"/>
</dbReference>